<keyword evidence="3" id="KW-0949">S-adenosyl-L-methionine</keyword>
<evidence type="ECO:0000256" key="3">
    <source>
        <dbReference type="ARBA" id="ARBA00022691"/>
    </source>
</evidence>
<keyword evidence="2 5" id="KW-0808">Transferase</keyword>
<dbReference type="KEGG" id="phm:PSMK_00050"/>
<dbReference type="EMBL" id="AP012338">
    <property type="protein sequence ID" value="BAM02164.1"/>
    <property type="molecule type" value="Genomic_DNA"/>
</dbReference>
<gene>
    <name evidence="5" type="ordered locus">PSMK_00050</name>
</gene>
<dbReference type="CDD" id="cd02440">
    <property type="entry name" value="AdoMet_MTases"/>
    <property type="match status" value="1"/>
</dbReference>
<sequence>MNPPDMPELQQRIDELAPWFHNLHLPDGTGGRVQTCPDHPLGLGDFPAWKFEELSPHLPADLAGLAALDIGCNAGYYAFALAERGARVTAIDHDPRYLAQARLAQESLDPRQRVRFEQADVYDLLHREQAFDVVLFLGVLYHLRYPLLALDAIARRVKPGGTLFLQTLTAPGPDPARSPAIPDDVGLNDRELMTQPHFPRLAFIEHRWAGDPTNWFAFDAAAVEAVLRSCGYEQVERLTDELWRARKPGEAEAPWWDRGTLDRIAGKRG</sequence>
<accession>I0IA76</accession>
<dbReference type="Gene3D" id="3.40.50.150">
    <property type="entry name" value="Vaccinia Virus protein VP39"/>
    <property type="match status" value="1"/>
</dbReference>
<dbReference type="SUPFAM" id="SSF53335">
    <property type="entry name" value="S-adenosyl-L-methionine-dependent methyltransferases"/>
    <property type="match status" value="1"/>
</dbReference>
<dbReference type="AlphaFoldDB" id="I0IA76"/>
<name>I0IA76_PHYMF</name>
<evidence type="ECO:0000259" key="4">
    <source>
        <dbReference type="Pfam" id="PF08241"/>
    </source>
</evidence>
<evidence type="ECO:0000256" key="2">
    <source>
        <dbReference type="ARBA" id="ARBA00022679"/>
    </source>
</evidence>
<proteinExistence type="predicted"/>
<organism evidence="5 6">
    <name type="scientific">Phycisphaera mikurensis (strain NBRC 102666 / KCTC 22515 / FYK2301M01)</name>
    <dbReference type="NCBI Taxonomy" id="1142394"/>
    <lineage>
        <taxon>Bacteria</taxon>
        <taxon>Pseudomonadati</taxon>
        <taxon>Planctomycetota</taxon>
        <taxon>Phycisphaerae</taxon>
        <taxon>Phycisphaerales</taxon>
        <taxon>Phycisphaeraceae</taxon>
        <taxon>Phycisphaera</taxon>
    </lineage>
</organism>
<evidence type="ECO:0000256" key="1">
    <source>
        <dbReference type="ARBA" id="ARBA00022603"/>
    </source>
</evidence>
<dbReference type="InterPro" id="IPR013216">
    <property type="entry name" value="Methyltransf_11"/>
</dbReference>
<dbReference type="OrthoDB" id="273986at2"/>
<protein>
    <submittedName>
        <fullName evidence="5">Putative tRNA methyltransferase</fullName>
        <ecNumber evidence="5">2.1.1.-</ecNumber>
    </submittedName>
</protein>
<dbReference type="PANTHER" id="PTHR43464">
    <property type="entry name" value="METHYLTRANSFERASE"/>
    <property type="match status" value="1"/>
</dbReference>
<keyword evidence="1 5" id="KW-0489">Methyltransferase</keyword>
<dbReference type="InterPro" id="IPR029063">
    <property type="entry name" value="SAM-dependent_MTases_sf"/>
</dbReference>
<dbReference type="STRING" id="1142394.PSMK_00050"/>
<dbReference type="HOGENOM" id="CLU_079326_0_0_0"/>
<reference evidence="5 6" key="1">
    <citation type="submission" date="2012-02" db="EMBL/GenBank/DDBJ databases">
        <title>Complete genome sequence of Phycisphaera mikurensis NBRC 102666.</title>
        <authorList>
            <person name="Ankai A."/>
            <person name="Hosoyama A."/>
            <person name="Terui Y."/>
            <person name="Sekine M."/>
            <person name="Fukai R."/>
            <person name="Kato Y."/>
            <person name="Nakamura S."/>
            <person name="Yamada-Narita S."/>
            <person name="Kawakoshi A."/>
            <person name="Fukunaga Y."/>
            <person name="Yamazaki S."/>
            <person name="Fujita N."/>
        </authorList>
    </citation>
    <scope>NUCLEOTIDE SEQUENCE [LARGE SCALE GENOMIC DNA]</scope>
    <source>
        <strain evidence="6">NBRC 102666 / KCTC 22515 / FYK2301M01</strain>
    </source>
</reference>
<evidence type="ECO:0000313" key="5">
    <source>
        <dbReference type="EMBL" id="BAM02164.1"/>
    </source>
</evidence>
<feature type="domain" description="Methyltransferase type 11" evidence="4">
    <location>
        <begin position="68"/>
        <end position="165"/>
    </location>
</feature>
<dbReference type="eggNOG" id="COG2227">
    <property type="taxonomic scope" value="Bacteria"/>
</dbReference>
<dbReference type="GO" id="GO:0032259">
    <property type="term" value="P:methylation"/>
    <property type="evidence" value="ECO:0007669"/>
    <property type="project" value="UniProtKB-KW"/>
</dbReference>
<dbReference type="PANTHER" id="PTHR43464:SF19">
    <property type="entry name" value="UBIQUINONE BIOSYNTHESIS O-METHYLTRANSFERASE, MITOCHONDRIAL"/>
    <property type="match status" value="1"/>
</dbReference>
<keyword evidence="6" id="KW-1185">Reference proteome</keyword>
<dbReference type="EC" id="2.1.1.-" evidence="5"/>
<evidence type="ECO:0000313" key="6">
    <source>
        <dbReference type="Proteomes" id="UP000007881"/>
    </source>
</evidence>
<dbReference type="Pfam" id="PF08241">
    <property type="entry name" value="Methyltransf_11"/>
    <property type="match status" value="1"/>
</dbReference>
<dbReference type="Proteomes" id="UP000007881">
    <property type="component" value="Chromosome"/>
</dbReference>
<dbReference type="GO" id="GO:0008757">
    <property type="term" value="F:S-adenosylmethionine-dependent methyltransferase activity"/>
    <property type="evidence" value="ECO:0007669"/>
    <property type="project" value="InterPro"/>
</dbReference>